<proteinExistence type="predicted"/>
<evidence type="ECO:0000313" key="1">
    <source>
        <dbReference type="EMBL" id="TWO70149.1"/>
    </source>
</evidence>
<gene>
    <name evidence="1" type="ORF">FN976_16470</name>
</gene>
<dbReference type="OrthoDB" id="9151455at2"/>
<accession>A0A562ZNJ8</accession>
<comment type="caution">
    <text evidence="1">The sequence shown here is derived from an EMBL/GenBank/DDBJ whole genome shotgun (WGS) entry which is preliminary data.</text>
</comment>
<dbReference type="Proteomes" id="UP000318199">
    <property type="component" value="Unassembled WGS sequence"/>
</dbReference>
<evidence type="ECO:0000313" key="2">
    <source>
        <dbReference type="Proteomes" id="UP000318199"/>
    </source>
</evidence>
<name>A0A562ZNJ8_9BURK</name>
<protein>
    <submittedName>
        <fullName evidence="1">Uncharacterized protein</fullName>
    </submittedName>
</protein>
<organism evidence="1 2">
    <name type="scientific">Caenimonas sedimenti</name>
    <dbReference type="NCBI Taxonomy" id="2596921"/>
    <lineage>
        <taxon>Bacteria</taxon>
        <taxon>Pseudomonadati</taxon>
        <taxon>Pseudomonadota</taxon>
        <taxon>Betaproteobacteria</taxon>
        <taxon>Burkholderiales</taxon>
        <taxon>Comamonadaceae</taxon>
        <taxon>Caenimonas</taxon>
    </lineage>
</organism>
<sequence>MSFTAPGGKGPTMQGKVGGKAWRMEVGRPSRNYIMGEELRARAELGITEDMAAMVISRPLKDALEKKAYSMITDTLQTTADPNLPEEMRWLAMYDEVGWDSLPPEFWKRYAILSDKREHALAWMDGNFAELLMAWPDPAPTAEVPFIVALMRGKCYLRMEYLPPENSTMEHAAKIFTAACEGALNGFPPG</sequence>
<reference evidence="1 2" key="1">
    <citation type="submission" date="2019-07" db="EMBL/GenBank/DDBJ databases">
        <title>Caenimonas sedimenti sp. nov., isolated from activated sludge.</title>
        <authorList>
            <person name="Xu J."/>
        </authorList>
    </citation>
    <scope>NUCLEOTIDE SEQUENCE [LARGE SCALE GENOMIC DNA]</scope>
    <source>
        <strain evidence="1 2">HX-9-20</strain>
    </source>
</reference>
<dbReference type="AlphaFoldDB" id="A0A562ZNJ8"/>
<keyword evidence="2" id="KW-1185">Reference proteome</keyword>
<dbReference type="EMBL" id="VOBQ01000013">
    <property type="protein sequence ID" value="TWO70149.1"/>
    <property type="molecule type" value="Genomic_DNA"/>
</dbReference>